<evidence type="ECO:0000313" key="3">
    <source>
        <dbReference type="Proteomes" id="UP000288805"/>
    </source>
</evidence>
<protein>
    <submittedName>
        <fullName evidence="2">Uncharacterized protein</fullName>
    </submittedName>
</protein>
<sequence>MHKVLLIIEGSCEAHVHVDDGRMVIMGNSLWRTSEAPWVPRPTVNSTETISKMEDPFVVLESTSTPVVLSPGVFSDPLGEINKLSSSGGKKVGGSSAANGKIFDDDPLSGLGKSVHFQSCKSVPAVVRSSDMSQIDEFERFIMGRTQNNTEHEDVLFCGELETNSAAAVMKEAMGRAEAKFRHAEVARESENKNAARGREDVRLEKDEKSMEDAQERILREKQDRLGHKQQHRENEEQEREQ</sequence>
<dbReference type="EMBL" id="QGNW01000915">
    <property type="protein sequence ID" value="RVW58983.1"/>
    <property type="molecule type" value="Genomic_DNA"/>
</dbReference>
<feature type="region of interest" description="Disordered" evidence="1">
    <location>
        <begin position="184"/>
        <end position="242"/>
    </location>
</feature>
<comment type="caution">
    <text evidence="2">The sequence shown here is derived from an EMBL/GenBank/DDBJ whole genome shotgun (WGS) entry which is preliminary data.</text>
</comment>
<name>A0A438FG86_VITVI</name>
<reference evidence="2 3" key="1">
    <citation type="journal article" date="2018" name="PLoS Genet.">
        <title>Population sequencing reveals clonal diversity and ancestral inbreeding in the grapevine cultivar Chardonnay.</title>
        <authorList>
            <person name="Roach M.J."/>
            <person name="Johnson D.L."/>
            <person name="Bohlmann J."/>
            <person name="van Vuuren H.J."/>
            <person name="Jones S.J."/>
            <person name="Pretorius I.S."/>
            <person name="Schmidt S.A."/>
            <person name="Borneman A.R."/>
        </authorList>
    </citation>
    <scope>NUCLEOTIDE SEQUENCE [LARGE SCALE GENOMIC DNA]</scope>
    <source>
        <strain evidence="3">cv. Chardonnay</strain>
        <tissue evidence="2">Leaf</tissue>
    </source>
</reference>
<gene>
    <name evidence="2" type="ORF">CK203_113061</name>
</gene>
<evidence type="ECO:0000313" key="2">
    <source>
        <dbReference type="EMBL" id="RVW58983.1"/>
    </source>
</evidence>
<organism evidence="2 3">
    <name type="scientific">Vitis vinifera</name>
    <name type="common">Grape</name>
    <dbReference type="NCBI Taxonomy" id="29760"/>
    <lineage>
        <taxon>Eukaryota</taxon>
        <taxon>Viridiplantae</taxon>
        <taxon>Streptophyta</taxon>
        <taxon>Embryophyta</taxon>
        <taxon>Tracheophyta</taxon>
        <taxon>Spermatophyta</taxon>
        <taxon>Magnoliopsida</taxon>
        <taxon>eudicotyledons</taxon>
        <taxon>Gunneridae</taxon>
        <taxon>Pentapetalae</taxon>
        <taxon>rosids</taxon>
        <taxon>Vitales</taxon>
        <taxon>Vitaceae</taxon>
        <taxon>Viteae</taxon>
        <taxon>Vitis</taxon>
    </lineage>
</organism>
<dbReference type="Proteomes" id="UP000288805">
    <property type="component" value="Unassembled WGS sequence"/>
</dbReference>
<evidence type="ECO:0000256" key="1">
    <source>
        <dbReference type="SAM" id="MobiDB-lite"/>
    </source>
</evidence>
<dbReference type="AlphaFoldDB" id="A0A438FG86"/>
<proteinExistence type="predicted"/>
<accession>A0A438FG86</accession>